<dbReference type="SMART" id="SM00422">
    <property type="entry name" value="HTH_MERR"/>
    <property type="match status" value="1"/>
</dbReference>
<dbReference type="EMBL" id="JAIQZJ010000005">
    <property type="protein sequence ID" value="MBZ5738534.1"/>
    <property type="molecule type" value="Genomic_DNA"/>
</dbReference>
<dbReference type="InterPro" id="IPR009061">
    <property type="entry name" value="DNA-bd_dom_put_sf"/>
</dbReference>
<dbReference type="SUPFAM" id="SSF46955">
    <property type="entry name" value="Putative DNA-binding domain"/>
    <property type="match status" value="1"/>
</dbReference>
<keyword evidence="3" id="KW-0238">DNA-binding</keyword>
<proteinExistence type="predicted"/>
<organism evidence="6 7">
    <name type="scientific">Nocardioides mangrovi</name>
    <dbReference type="NCBI Taxonomy" id="2874580"/>
    <lineage>
        <taxon>Bacteria</taxon>
        <taxon>Bacillati</taxon>
        <taxon>Actinomycetota</taxon>
        <taxon>Actinomycetes</taxon>
        <taxon>Propionibacteriales</taxon>
        <taxon>Nocardioidaceae</taxon>
        <taxon>Nocardioides</taxon>
    </lineage>
</organism>
<protein>
    <submittedName>
        <fullName evidence="6">MerR family transcriptional regulator</fullName>
    </submittedName>
</protein>
<keyword evidence="1" id="KW-0678">Repressor</keyword>
<accession>A0ABS7UBZ8</accession>
<dbReference type="InterPro" id="IPR019278">
    <property type="entry name" value="DICT_dom"/>
</dbReference>
<reference evidence="6 7" key="1">
    <citation type="submission" date="2021-09" db="EMBL/GenBank/DDBJ databases">
        <title>Whole genome sequence of Nocardioides sp. GBK3QG-3.</title>
        <authorList>
            <person name="Tuo L."/>
        </authorList>
    </citation>
    <scope>NUCLEOTIDE SEQUENCE [LARGE SCALE GENOMIC DNA]</scope>
    <source>
        <strain evidence="6 7">GBK3QG-3</strain>
    </source>
</reference>
<evidence type="ECO:0000259" key="5">
    <source>
        <dbReference type="PROSITE" id="PS50937"/>
    </source>
</evidence>
<evidence type="ECO:0000256" key="3">
    <source>
        <dbReference type="ARBA" id="ARBA00023125"/>
    </source>
</evidence>
<evidence type="ECO:0000313" key="6">
    <source>
        <dbReference type="EMBL" id="MBZ5738534.1"/>
    </source>
</evidence>
<comment type="caution">
    <text evidence="6">The sequence shown here is derived from an EMBL/GenBank/DDBJ whole genome shotgun (WGS) entry which is preliminary data.</text>
</comment>
<evidence type="ECO:0000313" key="7">
    <source>
        <dbReference type="Proteomes" id="UP000780875"/>
    </source>
</evidence>
<evidence type="ECO:0000256" key="2">
    <source>
        <dbReference type="ARBA" id="ARBA00023015"/>
    </source>
</evidence>
<dbReference type="Proteomes" id="UP000780875">
    <property type="component" value="Unassembled WGS sequence"/>
</dbReference>
<dbReference type="Pfam" id="PF13411">
    <property type="entry name" value="MerR_1"/>
    <property type="match status" value="1"/>
</dbReference>
<evidence type="ECO:0000256" key="4">
    <source>
        <dbReference type="ARBA" id="ARBA00023163"/>
    </source>
</evidence>
<gene>
    <name evidence="6" type="ORF">K8U61_10210</name>
</gene>
<dbReference type="PROSITE" id="PS50937">
    <property type="entry name" value="HTH_MERR_2"/>
    <property type="match status" value="1"/>
</dbReference>
<dbReference type="Gene3D" id="1.10.1660.10">
    <property type="match status" value="1"/>
</dbReference>
<dbReference type="Pfam" id="PF10069">
    <property type="entry name" value="DICT"/>
    <property type="match status" value="1"/>
</dbReference>
<dbReference type="RefSeq" id="WP_224122908.1">
    <property type="nucleotide sequence ID" value="NZ_JAIQZJ010000005.1"/>
</dbReference>
<feature type="domain" description="HTH merR-type" evidence="5">
    <location>
        <begin position="5"/>
        <end position="74"/>
    </location>
</feature>
<keyword evidence="2" id="KW-0805">Transcription regulation</keyword>
<keyword evidence="4" id="KW-0804">Transcription</keyword>
<sequence>MSGPLLSIGDLAHETGVSVASLRAWESRHGFPTAIRLPSGHRRYDRGDVARVAEVLRLRDAGLSLTAAIRGASSSETGPLDASGPTSVAGTGSVFATLRERHPHLAVEVLRKSTLTALSWAIEDEFCARADRARIFGAFQHARHFQPSLRRWTELSRVAASAFVFADFGAPPADREAAPLVRVTLPGDSPLLREWAVVCDSDELPVVLTAWEVPGQELVDDADRSFEAMWSVDPLAVRDAARVLAACAARVDPAAAAPTMFHLADRPVSSTPDLTALSTMFTRVLRYVDRHRPHA</sequence>
<evidence type="ECO:0000256" key="1">
    <source>
        <dbReference type="ARBA" id="ARBA00022491"/>
    </source>
</evidence>
<dbReference type="PANTHER" id="PTHR30204:SF69">
    <property type="entry name" value="MERR-FAMILY TRANSCRIPTIONAL REGULATOR"/>
    <property type="match status" value="1"/>
</dbReference>
<dbReference type="PANTHER" id="PTHR30204">
    <property type="entry name" value="REDOX-CYCLING DRUG-SENSING TRANSCRIPTIONAL ACTIVATOR SOXR"/>
    <property type="match status" value="1"/>
</dbReference>
<keyword evidence="7" id="KW-1185">Reference proteome</keyword>
<dbReference type="InterPro" id="IPR047057">
    <property type="entry name" value="MerR_fam"/>
</dbReference>
<dbReference type="InterPro" id="IPR000551">
    <property type="entry name" value="MerR-type_HTH_dom"/>
</dbReference>
<name>A0ABS7UBZ8_9ACTN</name>